<evidence type="ECO:0000259" key="2">
    <source>
        <dbReference type="Pfam" id="PF07859"/>
    </source>
</evidence>
<protein>
    <submittedName>
        <fullName evidence="3">Alpha/beta hydrolase</fullName>
    </submittedName>
</protein>
<evidence type="ECO:0000313" key="4">
    <source>
        <dbReference type="Proteomes" id="UP001236014"/>
    </source>
</evidence>
<evidence type="ECO:0000313" key="3">
    <source>
        <dbReference type="EMBL" id="WIX83126.1"/>
    </source>
</evidence>
<name>A0A9Y2MY63_9PSEU</name>
<reference evidence="3 4" key="1">
    <citation type="submission" date="2023-06" db="EMBL/GenBank/DDBJ databases">
        <authorList>
            <person name="Oyuntsetseg B."/>
            <person name="Kim S.B."/>
        </authorList>
    </citation>
    <scope>NUCLEOTIDE SEQUENCE [LARGE SCALE GENOMIC DNA]</scope>
    <source>
        <strain evidence="3 4">2-15</strain>
    </source>
</reference>
<dbReference type="InterPro" id="IPR029058">
    <property type="entry name" value="AB_hydrolase_fold"/>
</dbReference>
<evidence type="ECO:0000256" key="1">
    <source>
        <dbReference type="ARBA" id="ARBA00022801"/>
    </source>
</evidence>
<dbReference type="KEGG" id="acab:QRX50_21360"/>
<dbReference type="Pfam" id="PF07859">
    <property type="entry name" value="Abhydrolase_3"/>
    <property type="match status" value="1"/>
</dbReference>
<sequence length="322" mass="34029">MTATRPQVGPPLPFDPELEVVLEQMRAERPALDSAAAIPALREERATRELSLAEVAADGTVTLSEVDADGVPLVIGRPTHVTADAPVLYWMHGGGMILGGHRGRDLLVLKEYAVSLGLAFASVDYRVAPEHPHPAPVEDCYTGLKWTVEHADSLGIDRSRVIVGGASAGGGLAAAVALLSRDRGGPALLGQLLLYPMLDDRNDTPSSFQMAGLGVWDRTANDIGWTALLGSARGGPDVSPYAAPARAEDLSGLPPAFLDVGTAETFRDEVVTYATRLWQAGVQAELHVWPGAYHGFDGSAPDAALSVQARAARAPWLRRILG</sequence>
<dbReference type="InterPro" id="IPR050300">
    <property type="entry name" value="GDXG_lipolytic_enzyme"/>
</dbReference>
<dbReference type="EMBL" id="CP127294">
    <property type="protein sequence ID" value="WIX83126.1"/>
    <property type="molecule type" value="Genomic_DNA"/>
</dbReference>
<organism evidence="3 4">
    <name type="scientific">Amycolatopsis carbonis</name>
    <dbReference type="NCBI Taxonomy" id="715471"/>
    <lineage>
        <taxon>Bacteria</taxon>
        <taxon>Bacillati</taxon>
        <taxon>Actinomycetota</taxon>
        <taxon>Actinomycetes</taxon>
        <taxon>Pseudonocardiales</taxon>
        <taxon>Pseudonocardiaceae</taxon>
        <taxon>Amycolatopsis</taxon>
    </lineage>
</organism>
<feature type="domain" description="Alpha/beta hydrolase fold-3" evidence="2">
    <location>
        <begin position="89"/>
        <end position="296"/>
    </location>
</feature>
<keyword evidence="4" id="KW-1185">Reference proteome</keyword>
<dbReference type="Gene3D" id="3.40.50.1820">
    <property type="entry name" value="alpha/beta hydrolase"/>
    <property type="match status" value="1"/>
</dbReference>
<dbReference type="SUPFAM" id="SSF53474">
    <property type="entry name" value="alpha/beta-Hydrolases"/>
    <property type="match status" value="1"/>
</dbReference>
<dbReference type="PANTHER" id="PTHR48081:SF8">
    <property type="entry name" value="ALPHA_BETA HYDROLASE FOLD-3 DOMAIN-CONTAINING PROTEIN-RELATED"/>
    <property type="match status" value="1"/>
</dbReference>
<accession>A0A9Y2MY63</accession>
<proteinExistence type="predicted"/>
<dbReference type="RefSeq" id="WP_285973685.1">
    <property type="nucleotide sequence ID" value="NZ_CP127294.1"/>
</dbReference>
<dbReference type="AlphaFoldDB" id="A0A9Y2MY63"/>
<dbReference type="Proteomes" id="UP001236014">
    <property type="component" value="Chromosome"/>
</dbReference>
<keyword evidence="1 3" id="KW-0378">Hydrolase</keyword>
<dbReference type="GO" id="GO:0016787">
    <property type="term" value="F:hydrolase activity"/>
    <property type="evidence" value="ECO:0007669"/>
    <property type="project" value="UniProtKB-KW"/>
</dbReference>
<dbReference type="InterPro" id="IPR013094">
    <property type="entry name" value="AB_hydrolase_3"/>
</dbReference>
<dbReference type="PANTHER" id="PTHR48081">
    <property type="entry name" value="AB HYDROLASE SUPERFAMILY PROTEIN C4A8.06C"/>
    <property type="match status" value="1"/>
</dbReference>
<gene>
    <name evidence="3" type="ORF">QRX50_21360</name>
</gene>